<gene>
    <name evidence="1" type="ORF">MGU_10537</name>
</gene>
<accession>A0A0B4GQX6</accession>
<dbReference type="HOGENOM" id="CLU_066898_2_0_1"/>
<proteinExistence type="predicted"/>
<sequence length="261" mass="30347">MSTTVEPVNNKVRKLTNIKDNYLTKTQVVSRDEWLAARKDLLEKEKELTRANDKLTEQRRALPMVKVDKQYTFHDENGAPVTLGDLFQGKPQLIVYHFMFGPDEEIGCHGCSHIADALPDVRHLRFKDTNLVCVSRAPPEKLQAFKKANGWTWPWYSSQGTDFNYDLHATIDESVCPVEMNFRTKQEMEARGKRWWTGDVPGFSVFYKRDGDIFHTYSTWERGGDKIMPTLQLLDMTPLGRRLDKYGPAEFRLKYEYDESV</sequence>
<organism evidence="1 2">
    <name type="scientific">Metarhizium guizhouense (strain ARSEF 977)</name>
    <dbReference type="NCBI Taxonomy" id="1276136"/>
    <lineage>
        <taxon>Eukaryota</taxon>
        <taxon>Fungi</taxon>
        <taxon>Dikarya</taxon>
        <taxon>Ascomycota</taxon>
        <taxon>Pezizomycotina</taxon>
        <taxon>Sordariomycetes</taxon>
        <taxon>Hypocreomycetidae</taxon>
        <taxon>Hypocreales</taxon>
        <taxon>Clavicipitaceae</taxon>
        <taxon>Metarhizium</taxon>
    </lineage>
</organism>
<dbReference type="EMBL" id="AZNH01000101">
    <property type="protein sequence ID" value="KID82147.1"/>
    <property type="molecule type" value="Genomic_DNA"/>
</dbReference>
<dbReference type="Proteomes" id="UP000031192">
    <property type="component" value="Unassembled WGS sequence"/>
</dbReference>
<dbReference type="AlphaFoldDB" id="A0A0B4GQX6"/>
<dbReference type="Gene3D" id="3.40.30.10">
    <property type="entry name" value="Glutaredoxin"/>
    <property type="match status" value="1"/>
</dbReference>
<comment type="caution">
    <text evidence="1">The sequence shown here is derived from an EMBL/GenBank/DDBJ whole genome shotgun (WGS) entry which is preliminary data.</text>
</comment>
<dbReference type="InterPro" id="IPR036249">
    <property type="entry name" value="Thioredoxin-like_sf"/>
</dbReference>
<dbReference type="SUPFAM" id="SSF52833">
    <property type="entry name" value="Thioredoxin-like"/>
    <property type="match status" value="1"/>
</dbReference>
<reference evidence="1 2" key="1">
    <citation type="journal article" date="2014" name="Proc. Natl. Acad. Sci. U.S.A.">
        <title>Trajectory and genomic determinants of fungal-pathogen speciation and host adaptation.</title>
        <authorList>
            <person name="Hu X."/>
            <person name="Xiao G."/>
            <person name="Zheng P."/>
            <person name="Shang Y."/>
            <person name="Su Y."/>
            <person name="Zhang X."/>
            <person name="Liu X."/>
            <person name="Zhan S."/>
            <person name="St Leger R.J."/>
            <person name="Wang C."/>
        </authorList>
    </citation>
    <scope>NUCLEOTIDE SEQUENCE [LARGE SCALE GENOMIC DNA]</scope>
    <source>
        <strain evidence="1 2">ARSEF 977</strain>
    </source>
</reference>
<evidence type="ECO:0008006" key="3">
    <source>
        <dbReference type="Google" id="ProtNLM"/>
    </source>
</evidence>
<dbReference type="Pfam" id="PF05988">
    <property type="entry name" value="DUF899"/>
    <property type="match status" value="1"/>
</dbReference>
<keyword evidence="2" id="KW-1185">Reference proteome</keyword>
<evidence type="ECO:0000313" key="2">
    <source>
        <dbReference type="Proteomes" id="UP000031192"/>
    </source>
</evidence>
<name>A0A0B4GQX6_METGA</name>
<protein>
    <recommendedName>
        <fullName evidence="3">DUF899-domain-containing protein</fullName>
    </recommendedName>
</protein>
<evidence type="ECO:0000313" key="1">
    <source>
        <dbReference type="EMBL" id="KID82147.1"/>
    </source>
</evidence>
<dbReference type="OrthoDB" id="3503208at2759"/>
<dbReference type="InterPro" id="IPR010296">
    <property type="entry name" value="DUF899_thioredox"/>
</dbReference>